<dbReference type="InParanoid" id="A0A6I8W7F4"/>
<protein>
    <submittedName>
        <fullName evidence="2">Uncharacterized protein</fullName>
    </submittedName>
</protein>
<evidence type="ECO:0000313" key="1">
    <source>
        <dbReference type="Proteomes" id="UP000001819"/>
    </source>
</evidence>
<accession>A0A6I8W7F4</accession>
<dbReference type="FunCoup" id="A0A6I8W7F4">
    <property type="interactions" value="15"/>
</dbReference>
<evidence type="ECO:0000313" key="2">
    <source>
        <dbReference type="RefSeq" id="XP_033239305.1"/>
    </source>
</evidence>
<sequence>MECNIKAPNIITIPVAPCTHSRLTTTESGVQAALHKLDTMDESVDGRVLSALLSVENKYWHIFENFKKEMELQAIAASTLWQLIQRYRIAMEGDASSKCTQLYVVEPKEEIIQKYYLHYNVIVSSNQSQGCVIQSLRSYVLAFRRECKKLNLEEETPFIMGDAFHKPVLFFIDLVDELFNYFFSMHLKLDCAACQLDPMDQESLEHYQKLLKPIADFEEYFLYNLSYCQCLRMPPKCPETRVYTSIENAEIKNEAMEQQNPAPVTQDTEVPPNHVVPLMSGKLISVPLSAPVELQLVSERHTRELVHQVHSAISQY</sequence>
<dbReference type="AlphaFoldDB" id="A0A6I8W7F4"/>
<dbReference type="RefSeq" id="XP_033239305.1">
    <property type="nucleotide sequence ID" value="XM_033383414.1"/>
</dbReference>
<dbReference type="Proteomes" id="UP000001819">
    <property type="component" value="Chromosome X"/>
</dbReference>
<name>A0A6I8W7F4_DROPS</name>
<proteinExistence type="predicted"/>
<gene>
    <name evidence="2" type="primary">LOC6901952</name>
</gene>
<dbReference type="KEGG" id="dpo:6901952"/>
<keyword evidence="1" id="KW-1185">Reference proteome</keyword>
<reference evidence="2" key="1">
    <citation type="submission" date="2025-08" db="UniProtKB">
        <authorList>
            <consortium name="RefSeq"/>
        </authorList>
    </citation>
    <scope>IDENTIFICATION</scope>
    <source>
        <strain evidence="2">MV-25-SWS-2005</strain>
        <tissue evidence="2">Whole body</tissue>
    </source>
</reference>
<organism evidence="1 2">
    <name type="scientific">Drosophila pseudoobscura pseudoobscura</name>
    <name type="common">Fruit fly</name>
    <dbReference type="NCBI Taxonomy" id="46245"/>
    <lineage>
        <taxon>Eukaryota</taxon>
        <taxon>Metazoa</taxon>
        <taxon>Ecdysozoa</taxon>
        <taxon>Arthropoda</taxon>
        <taxon>Hexapoda</taxon>
        <taxon>Insecta</taxon>
        <taxon>Pterygota</taxon>
        <taxon>Neoptera</taxon>
        <taxon>Endopterygota</taxon>
        <taxon>Diptera</taxon>
        <taxon>Brachycera</taxon>
        <taxon>Muscomorpha</taxon>
        <taxon>Ephydroidea</taxon>
        <taxon>Drosophilidae</taxon>
        <taxon>Drosophila</taxon>
        <taxon>Sophophora</taxon>
    </lineage>
</organism>